<dbReference type="InterPro" id="IPR019516">
    <property type="entry name" value="Glomulin/ALF4"/>
</dbReference>
<feature type="compositionally biased region" description="Polar residues" evidence="1">
    <location>
        <begin position="515"/>
        <end position="524"/>
    </location>
</feature>
<gene>
    <name evidence="2" type="ORF">H257_05887</name>
</gene>
<sequence length="524" mass="57588">MEKATCRMDELLARICVGDAVSLSDMEGEGLKHVFMEVMELLRVEEQVCGGGNSRFLRLLRAQQAILAGFPHDKRAPFMEDALSMLLRKTQAKSPALDDVVLDFIYQLLVHLQIPGNDTDASPTLLRQSKCIVGCILSILGANLERLVAQSSTPPPLVVTAMACLGLCGIPICHIVHFAKWKAFRAEWMAMVLPTASIESCPSDSDEDDHDDDDGALILQADIDRHTNQMVRTLLPDPFGLKYMGDLPAWSDAGLAVVAHWLAVVPSLRSQTNAMSPANLIAIEPLAPHIETLLHHTAVAIKRGGLTMLTAILQASNPHVATPSSSSCLLSSNEKVPPPINATGLDQYARRHLDDNLQSLNSLFQAVLSAMVMLPDAADRAHALASWQRLVDMVAPTLRFDLLAQLARLCPFPNCIAIIIDRIRSEVATTHWIDSTVRSKLAPFLTDMLRPRPDQEFVRYSDAIVSALSLARFVLLRDKASGGGFNTWQQRKQVSRNLDGSSMSQATRRRCVVRQTMSPQSSWT</sequence>
<dbReference type="GeneID" id="20807883"/>
<reference evidence="2" key="1">
    <citation type="submission" date="2013-12" db="EMBL/GenBank/DDBJ databases">
        <title>The Genome Sequence of Aphanomyces astaci APO3.</title>
        <authorList>
            <consortium name="The Broad Institute Genomics Platform"/>
            <person name="Russ C."/>
            <person name="Tyler B."/>
            <person name="van West P."/>
            <person name="Dieguez-Uribeondo J."/>
            <person name="Young S.K."/>
            <person name="Zeng Q."/>
            <person name="Gargeya S."/>
            <person name="Fitzgerald M."/>
            <person name="Abouelleil A."/>
            <person name="Alvarado L."/>
            <person name="Chapman S.B."/>
            <person name="Gainer-Dewar J."/>
            <person name="Goldberg J."/>
            <person name="Griggs A."/>
            <person name="Gujja S."/>
            <person name="Hansen M."/>
            <person name="Howarth C."/>
            <person name="Imamovic A."/>
            <person name="Ireland A."/>
            <person name="Larimer J."/>
            <person name="McCowan C."/>
            <person name="Murphy C."/>
            <person name="Pearson M."/>
            <person name="Poon T.W."/>
            <person name="Priest M."/>
            <person name="Roberts A."/>
            <person name="Saif S."/>
            <person name="Shea T."/>
            <person name="Sykes S."/>
            <person name="Wortman J."/>
            <person name="Nusbaum C."/>
            <person name="Birren B."/>
        </authorList>
    </citation>
    <scope>NUCLEOTIDE SEQUENCE [LARGE SCALE GENOMIC DNA]</scope>
    <source>
        <strain evidence="2">APO3</strain>
    </source>
</reference>
<dbReference type="OrthoDB" id="619536at2759"/>
<dbReference type="GO" id="GO:0055105">
    <property type="term" value="F:ubiquitin-protein transferase inhibitor activity"/>
    <property type="evidence" value="ECO:0007669"/>
    <property type="project" value="TreeGrafter"/>
</dbReference>
<dbReference type="AlphaFoldDB" id="W4GPT6"/>
<protein>
    <submittedName>
        <fullName evidence="2">Uncharacterized protein</fullName>
    </submittedName>
</protein>
<feature type="region of interest" description="Disordered" evidence="1">
    <location>
        <begin position="496"/>
        <end position="524"/>
    </location>
</feature>
<feature type="compositionally biased region" description="Polar residues" evidence="1">
    <location>
        <begin position="496"/>
        <end position="506"/>
    </location>
</feature>
<evidence type="ECO:0000313" key="2">
    <source>
        <dbReference type="EMBL" id="ETV81341.1"/>
    </source>
</evidence>
<proteinExistence type="predicted"/>
<dbReference type="STRING" id="112090.W4GPT6"/>
<evidence type="ECO:0000256" key="1">
    <source>
        <dbReference type="SAM" id="MobiDB-lite"/>
    </source>
</evidence>
<name>W4GPT6_APHAT</name>
<dbReference type="GO" id="GO:0005737">
    <property type="term" value="C:cytoplasm"/>
    <property type="evidence" value="ECO:0007669"/>
    <property type="project" value="TreeGrafter"/>
</dbReference>
<dbReference type="PANTHER" id="PTHR15430:SF1">
    <property type="entry name" value="GLOMULIN"/>
    <property type="match status" value="1"/>
</dbReference>
<organism evidence="2">
    <name type="scientific">Aphanomyces astaci</name>
    <name type="common">Crayfish plague agent</name>
    <dbReference type="NCBI Taxonomy" id="112090"/>
    <lineage>
        <taxon>Eukaryota</taxon>
        <taxon>Sar</taxon>
        <taxon>Stramenopiles</taxon>
        <taxon>Oomycota</taxon>
        <taxon>Saprolegniomycetes</taxon>
        <taxon>Saprolegniales</taxon>
        <taxon>Verrucalvaceae</taxon>
        <taxon>Aphanomyces</taxon>
    </lineage>
</organism>
<dbReference type="PANTHER" id="PTHR15430">
    <property type="entry name" value="GLOMULIN"/>
    <property type="match status" value="1"/>
</dbReference>
<dbReference type="RefSeq" id="XP_009829199.1">
    <property type="nucleotide sequence ID" value="XM_009830897.1"/>
</dbReference>
<accession>W4GPT6</accession>
<dbReference type="EMBL" id="KI913124">
    <property type="protein sequence ID" value="ETV81341.1"/>
    <property type="molecule type" value="Genomic_DNA"/>
</dbReference>
<dbReference type="VEuPathDB" id="FungiDB:H257_05887"/>